<proteinExistence type="predicted"/>
<dbReference type="PROSITE" id="PS51272">
    <property type="entry name" value="SLH"/>
    <property type="match status" value="3"/>
</dbReference>
<dbReference type="EMBL" id="JBEGDG010000027">
    <property type="protein sequence ID" value="MEQ6357492.1"/>
    <property type="molecule type" value="Genomic_DNA"/>
</dbReference>
<dbReference type="CDD" id="cd05379">
    <property type="entry name" value="CAP_bacterial"/>
    <property type="match status" value="1"/>
</dbReference>
<evidence type="ECO:0000256" key="1">
    <source>
        <dbReference type="ARBA" id="ARBA00022729"/>
    </source>
</evidence>
<evidence type="ECO:0000313" key="4">
    <source>
        <dbReference type="EMBL" id="MEQ6357492.1"/>
    </source>
</evidence>
<name>A0ABV1MYA7_9BACI</name>
<evidence type="ECO:0000259" key="3">
    <source>
        <dbReference type="PROSITE" id="PS51272"/>
    </source>
</evidence>
<sequence length="385" mass="42520">MRLITFITTLLLAFVIMPIGNVHAALTQFSDVSEKHSNYEEIMYLLEKGIVAPTKTYGVNDIVTREEVAVMIAKAVGLSGTQRPTNFNDVPEHSPNSGYIQSAVEQGIIKGYDDGTFKPNVKVTRGHMATFIARAFNLPSGKQTFKDVPKNSTAYEAVQQLVAAGITNGYEDGTFRPSNNLTRGHFSAFLARAHKYENATEEKEAVEELIITEKPYIIDLDYLTDEEKELATLINEYRESLGLNPFTISRSLTTVARAHVIDSNNYSPSQGVDQRGIDCNLHSWSANGSWSPVCYTGDHQYAKQMWDKPRELTSYNGNGYEISARGGMGISPSRALDLWKNSTGHNNVIIGAGSWSTLTVMGVGINGDYAHVWFGKEPDHALPIE</sequence>
<feature type="chain" id="PRO_5045138812" evidence="2">
    <location>
        <begin position="25"/>
        <end position="385"/>
    </location>
</feature>
<dbReference type="InterPro" id="IPR035940">
    <property type="entry name" value="CAP_sf"/>
</dbReference>
<feature type="domain" description="SLH" evidence="3">
    <location>
        <begin position="83"/>
        <end position="140"/>
    </location>
</feature>
<dbReference type="InterPro" id="IPR001119">
    <property type="entry name" value="SLH_dom"/>
</dbReference>
<dbReference type="Pfam" id="PF00188">
    <property type="entry name" value="CAP"/>
    <property type="match status" value="1"/>
</dbReference>
<keyword evidence="5" id="KW-1185">Reference proteome</keyword>
<dbReference type="RefSeq" id="WP_349661826.1">
    <property type="nucleotide sequence ID" value="NZ_JBEGDG010000027.1"/>
</dbReference>
<comment type="caution">
    <text evidence="4">The sequence shown here is derived from an EMBL/GenBank/DDBJ whole genome shotgun (WGS) entry which is preliminary data.</text>
</comment>
<dbReference type="InterPro" id="IPR051465">
    <property type="entry name" value="Cell_Envelope_Struct_Comp"/>
</dbReference>
<reference evidence="4 5" key="1">
    <citation type="submission" date="2024-06" db="EMBL/GenBank/DDBJ databases">
        <title>Lysinibacillus zambalefons sp. nov., a Novel Firmicute Isolated from the Poon Bato Zambales Hyperalkaline Spring.</title>
        <authorList>
            <person name="Aja J.A."/>
            <person name="Lazaro J.E.H."/>
            <person name="Llorin L.D."/>
            <person name="Lim K.R."/>
            <person name="Teodosio J."/>
            <person name="Dalisay D.S."/>
        </authorList>
    </citation>
    <scope>NUCLEOTIDE SEQUENCE [LARGE SCALE GENOMIC DNA]</scope>
    <source>
        <strain evidence="4 5">M3</strain>
    </source>
</reference>
<accession>A0ABV1MYA7</accession>
<gene>
    <name evidence="4" type="ORF">ABNX05_23085</name>
</gene>
<feature type="domain" description="SLH" evidence="3">
    <location>
        <begin position="141"/>
        <end position="204"/>
    </location>
</feature>
<feature type="domain" description="SLH" evidence="3">
    <location>
        <begin position="25"/>
        <end position="82"/>
    </location>
</feature>
<feature type="signal peptide" evidence="2">
    <location>
        <begin position="1"/>
        <end position="24"/>
    </location>
</feature>
<dbReference type="Gene3D" id="3.40.33.10">
    <property type="entry name" value="CAP"/>
    <property type="match status" value="1"/>
</dbReference>
<dbReference type="SUPFAM" id="SSF55797">
    <property type="entry name" value="PR-1-like"/>
    <property type="match status" value="1"/>
</dbReference>
<keyword evidence="1 2" id="KW-0732">Signal</keyword>
<dbReference type="Proteomes" id="UP001478862">
    <property type="component" value="Unassembled WGS sequence"/>
</dbReference>
<protein>
    <submittedName>
        <fullName evidence="4">S-layer homology domain-containing protein</fullName>
    </submittedName>
</protein>
<evidence type="ECO:0000256" key="2">
    <source>
        <dbReference type="SAM" id="SignalP"/>
    </source>
</evidence>
<dbReference type="PANTHER" id="PTHR43308:SF5">
    <property type="entry name" value="S-LAYER PROTEIN _ PEPTIDOGLYCAN ENDO-BETA-N-ACETYLGLUCOSAMINIDASE"/>
    <property type="match status" value="1"/>
</dbReference>
<evidence type="ECO:0000313" key="5">
    <source>
        <dbReference type="Proteomes" id="UP001478862"/>
    </source>
</evidence>
<organism evidence="4 5">
    <name type="scientific">Lysinibacillus zambalensis</name>
    <dbReference type="NCBI Taxonomy" id="3160866"/>
    <lineage>
        <taxon>Bacteria</taxon>
        <taxon>Bacillati</taxon>
        <taxon>Bacillota</taxon>
        <taxon>Bacilli</taxon>
        <taxon>Bacillales</taxon>
        <taxon>Bacillaceae</taxon>
        <taxon>Lysinibacillus</taxon>
    </lineage>
</organism>
<dbReference type="PANTHER" id="PTHR43308">
    <property type="entry name" value="OUTER MEMBRANE PROTEIN ALPHA-RELATED"/>
    <property type="match status" value="1"/>
</dbReference>
<dbReference type="InterPro" id="IPR014044">
    <property type="entry name" value="CAP_dom"/>
</dbReference>
<dbReference type="Pfam" id="PF00395">
    <property type="entry name" value="SLH"/>
    <property type="match status" value="3"/>
</dbReference>